<protein>
    <submittedName>
        <fullName evidence="1">Uncharacterized protein</fullName>
    </submittedName>
</protein>
<evidence type="ECO:0000313" key="1">
    <source>
        <dbReference type="EMBL" id="CDF39311.1"/>
    </source>
</evidence>
<proteinExistence type="predicted"/>
<gene>
    <name evidence="1" type="ORF">CHC_T00006600001</name>
</gene>
<dbReference type="AlphaFoldDB" id="R7QPA1"/>
<dbReference type="KEGG" id="ccp:CHC_T00006600001"/>
<accession>R7QPA1</accession>
<sequence>MSVLAARERVFSLLNDVVVTQDALSSQTQTCSGKDVYLKPATSKNLMFLRVVGVSGRSFILLCSPYSFDTAQGSGINNAGRTRDDGKTQSSFTSPLYCTYLSLSLPNSSTTFTLPLSGVVASSLLTKAILLLAVAA</sequence>
<evidence type="ECO:0000313" key="2">
    <source>
        <dbReference type="Proteomes" id="UP000012073"/>
    </source>
</evidence>
<dbReference type="GeneID" id="17326941"/>
<dbReference type="RefSeq" id="XP_005719222.1">
    <property type="nucleotide sequence ID" value="XM_005719165.1"/>
</dbReference>
<dbReference type="EMBL" id="HG002022">
    <property type="protein sequence ID" value="CDF39311.1"/>
    <property type="molecule type" value="Genomic_DNA"/>
</dbReference>
<organism evidence="1 2">
    <name type="scientific">Chondrus crispus</name>
    <name type="common">Carrageen Irish moss</name>
    <name type="synonym">Polymorpha crispa</name>
    <dbReference type="NCBI Taxonomy" id="2769"/>
    <lineage>
        <taxon>Eukaryota</taxon>
        <taxon>Rhodophyta</taxon>
        <taxon>Florideophyceae</taxon>
        <taxon>Rhodymeniophycidae</taxon>
        <taxon>Gigartinales</taxon>
        <taxon>Gigartinaceae</taxon>
        <taxon>Chondrus</taxon>
    </lineage>
</organism>
<dbReference type="Proteomes" id="UP000012073">
    <property type="component" value="Unassembled WGS sequence"/>
</dbReference>
<name>R7QPA1_CHOCR</name>
<reference evidence="2" key="1">
    <citation type="journal article" date="2013" name="Proc. Natl. Acad. Sci. U.S.A.">
        <title>Genome structure and metabolic features in the red seaweed Chondrus crispus shed light on evolution of the Archaeplastida.</title>
        <authorList>
            <person name="Collen J."/>
            <person name="Porcel B."/>
            <person name="Carre W."/>
            <person name="Ball S.G."/>
            <person name="Chaparro C."/>
            <person name="Tonon T."/>
            <person name="Barbeyron T."/>
            <person name="Michel G."/>
            <person name="Noel B."/>
            <person name="Valentin K."/>
            <person name="Elias M."/>
            <person name="Artiguenave F."/>
            <person name="Arun A."/>
            <person name="Aury J.M."/>
            <person name="Barbosa-Neto J.F."/>
            <person name="Bothwell J.H."/>
            <person name="Bouget F.Y."/>
            <person name="Brillet L."/>
            <person name="Cabello-Hurtado F."/>
            <person name="Capella-Gutierrez S."/>
            <person name="Charrier B."/>
            <person name="Cladiere L."/>
            <person name="Cock J.M."/>
            <person name="Coelho S.M."/>
            <person name="Colleoni C."/>
            <person name="Czjzek M."/>
            <person name="Da Silva C."/>
            <person name="Delage L."/>
            <person name="Denoeud F."/>
            <person name="Deschamps P."/>
            <person name="Dittami S.M."/>
            <person name="Gabaldon T."/>
            <person name="Gachon C.M."/>
            <person name="Groisillier A."/>
            <person name="Herve C."/>
            <person name="Jabbari K."/>
            <person name="Katinka M."/>
            <person name="Kloareg B."/>
            <person name="Kowalczyk N."/>
            <person name="Labadie K."/>
            <person name="Leblanc C."/>
            <person name="Lopez P.J."/>
            <person name="McLachlan D.H."/>
            <person name="Meslet-Cladiere L."/>
            <person name="Moustafa A."/>
            <person name="Nehr Z."/>
            <person name="Nyvall Collen P."/>
            <person name="Panaud O."/>
            <person name="Partensky F."/>
            <person name="Poulain J."/>
            <person name="Rensing S.A."/>
            <person name="Rousvoal S."/>
            <person name="Samson G."/>
            <person name="Symeonidi A."/>
            <person name="Weissenbach J."/>
            <person name="Zambounis A."/>
            <person name="Wincker P."/>
            <person name="Boyen C."/>
        </authorList>
    </citation>
    <scope>NUCLEOTIDE SEQUENCE [LARGE SCALE GENOMIC DNA]</scope>
    <source>
        <strain evidence="2">cv. Stackhouse</strain>
    </source>
</reference>
<keyword evidence="2" id="KW-1185">Reference proteome</keyword>
<dbReference type="Gramene" id="CDF39311">
    <property type="protein sequence ID" value="CDF39311"/>
    <property type="gene ID" value="CHC_T00006600001"/>
</dbReference>